<evidence type="ECO:0000313" key="4">
    <source>
        <dbReference type="EMBL" id="OCC15657.1"/>
    </source>
</evidence>
<dbReference type="InterPro" id="IPR050469">
    <property type="entry name" value="Diguanylate_Cyclase"/>
</dbReference>
<feature type="domain" description="GGDEF" evidence="3">
    <location>
        <begin position="191"/>
        <end position="326"/>
    </location>
</feature>
<gene>
    <name evidence="4" type="ORF">DBT_1008</name>
</gene>
<dbReference type="Gene3D" id="3.30.70.270">
    <property type="match status" value="1"/>
</dbReference>
<proteinExistence type="predicted"/>
<dbReference type="SUPFAM" id="SSF55073">
    <property type="entry name" value="Nucleotide cyclase"/>
    <property type="match status" value="1"/>
</dbReference>
<dbReference type="AlphaFoldDB" id="A0A1B9F6U0"/>
<evidence type="ECO:0000313" key="5">
    <source>
        <dbReference type="Proteomes" id="UP000093080"/>
    </source>
</evidence>
<evidence type="ECO:0000256" key="2">
    <source>
        <dbReference type="ARBA" id="ARBA00034247"/>
    </source>
</evidence>
<dbReference type="STRING" id="1156395.DBT_1008"/>
<reference evidence="4 5" key="1">
    <citation type="submission" date="2016-06" db="EMBL/GenBank/DDBJ databases">
        <title>Respiratory ammonification of nitrate coupled to the oxidation of elemental sulfur in deep-sea autotrophic thermophilic bacteria.</title>
        <authorList>
            <person name="Slobodkina G.B."/>
            <person name="Mardanov A.V."/>
            <person name="Ravin N.V."/>
            <person name="Frolova A.A."/>
            <person name="Viryasiv M.B."/>
            <person name="Chernyh N.A."/>
            <person name="Bonch-Osmolovskaya E.A."/>
            <person name="Slobodkin A.I."/>
        </authorList>
    </citation>
    <scope>NUCLEOTIDE SEQUENCE [LARGE SCALE GENOMIC DNA]</scope>
    <source>
        <strain evidence="4 5">S69</strain>
    </source>
</reference>
<dbReference type="InterPro" id="IPR029787">
    <property type="entry name" value="Nucleotide_cyclase"/>
</dbReference>
<dbReference type="PANTHER" id="PTHR45138:SF9">
    <property type="entry name" value="DIGUANYLATE CYCLASE DGCM-RELATED"/>
    <property type="match status" value="1"/>
</dbReference>
<dbReference type="SMART" id="SM00267">
    <property type="entry name" value="GGDEF"/>
    <property type="match status" value="1"/>
</dbReference>
<dbReference type="FunFam" id="3.30.70.270:FF:000001">
    <property type="entry name" value="Diguanylate cyclase domain protein"/>
    <property type="match status" value="1"/>
</dbReference>
<dbReference type="RefSeq" id="WP_067617021.1">
    <property type="nucleotide sequence ID" value="NZ_MAGO01000004.1"/>
</dbReference>
<dbReference type="OrthoDB" id="9813903at2"/>
<comment type="caution">
    <text evidence="4">The sequence shown here is derived from an EMBL/GenBank/DDBJ whole genome shotgun (WGS) entry which is preliminary data.</text>
</comment>
<organism evidence="4 5">
    <name type="scientific">Dissulfuribacter thermophilus</name>
    <dbReference type="NCBI Taxonomy" id="1156395"/>
    <lineage>
        <taxon>Bacteria</taxon>
        <taxon>Pseudomonadati</taxon>
        <taxon>Thermodesulfobacteriota</taxon>
        <taxon>Dissulfuribacteria</taxon>
        <taxon>Dissulfuribacterales</taxon>
        <taxon>Dissulfuribacteraceae</taxon>
        <taxon>Dissulfuribacter</taxon>
    </lineage>
</organism>
<dbReference type="CDD" id="cd01949">
    <property type="entry name" value="GGDEF"/>
    <property type="match status" value="1"/>
</dbReference>
<comment type="catalytic activity">
    <reaction evidence="2">
        <text>2 GTP = 3',3'-c-di-GMP + 2 diphosphate</text>
        <dbReference type="Rhea" id="RHEA:24898"/>
        <dbReference type="ChEBI" id="CHEBI:33019"/>
        <dbReference type="ChEBI" id="CHEBI:37565"/>
        <dbReference type="ChEBI" id="CHEBI:58805"/>
        <dbReference type="EC" id="2.7.7.65"/>
    </reaction>
</comment>
<dbReference type="InterPro" id="IPR000160">
    <property type="entry name" value="GGDEF_dom"/>
</dbReference>
<dbReference type="NCBIfam" id="TIGR00254">
    <property type="entry name" value="GGDEF"/>
    <property type="match status" value="1"/>
</dbReference>
<dbReference type="Proteomes" id="UP000093080">
    <property type="component" value="Unassembled WGS sequence"/>
</dbReference>
<keyword evidence="5" id="KW-1185">Reference proteome</keyword>
<accession>A0A1B9F6U0</accession>
<evidence type="ECO:0000259" key="3">
    <source>
        <dbReference type="PROSITE" id="PS50887"/>
    </source>
</evidence>
<dbReference type="PANTHER" id="PTHR45138">
    <property type="entry name" value="REGULATORY COMPONENTS OF SENSORY TRANSDUCTION SYSTEM"/>
    <property type="match status" value="1"/>
</dbReference>
<dbReference type="Pfam" id="PF00990">
    <property type="entry name" value="GGDEF"/>
    <property type="match status" value="1"/>
</dbReference>
<dbReference type="InterPro" id="IPR043128">
    <property type="entry name" value="Rev_trsase/Diguanyl_cyclase"/>
</dbReference>
<dbReference type="EC" id="2.7.7.65" evidence="1"/>
<dbReference type="GO" id="GO:0052621">
    <property type="term" value="F:diguanylate cyclase activity"/>
    <property type="evidence" value="ECO:0007669"/>
    <property type="project" value="UniProtKB-EC"/>
</dbReference>
<dbReference type="EMBL" id="MAGO01000004">
    <property type="protein sequence ID" value="OCC15657.1"/>
    <property type="molecule type" value="Genomic_DNA"/>
</dbReference>
<sequence length="326" mass="37164">MAKSRPLELKDCLYSYQDISEVARQALKNIVSQGRAPIPPIYEEEFFNQAQALGLNDLVERLMARIPAGQVATILVHSLEKMVHRIDGDLESFGKDLDSHTTAIKEGRGRIFDKNGSSLETIKVALDEILKANLKMSVQLEKTREQLREREKQVNKLKQRTRVDILTGALNRGAMEEDLPLEFARSRRYKRPFSIVMADIDHFKKINDSYGHAIGDEVLKSFSRLIMSQIRDVDALYRYGGEEFLILLRDTSLEGACIAAERIRETIERHILRRKDDPSIEIRITSSFGVSSWKESDSSYNEVVDRADKALYYAKKAGRNQVASSE</sequence>
<evidence type="ECO:0000256" key="1">
    <source>
        <dbReference type="ARBA" id="ARBA00012528"/>
    </source>
</evidence>
<dbReference type="PROSITE" id="PS50887">
    <property type="entry name" value="GGDEF"/>
    <property type="match status" value="1"/>
</dbReference>
<protein>
    <recommendedName>
        <fullName evidence="1">diguanylate cyclase</fullName>
        <ecNumber evidence="1">2.7.7.65</ecNumber>
    </recommendedName>
</protein>
<name>A0A1B9F6U0_9BACT</name>